<keyword evidence="3" id="KW-0378">Hydrolase</keyword>
<dbReference type="Proteomes" id="UP000249340">
    <property type="component" value="Chromosome"/>
</dbReference>
<dbReference type="AlphaFoldDB" id="A0A345T2Q5"/>
<dbReference type="GO" id="GO:0016787">
    <property type="term" value="F:hydrolase activity"/>
    <property type="evidence" value="ECO:0007669"/>
    <property type="project" value="UniProtKB-KW"/>
</dbReference>
<organism evidence="3 4">
    <name type="scientific">Peterkaempfera bronchialis</name>
    <dbReference type="NCBI Taxonomy" id="2126346"/>
    <lineage>
        <taxon>Bacteria</taxon>
        <taxon>Bacillati</taxon>
        <taxon>Actinomycetota</taxon>
        <taxon>Actinomycetes</taxon>
        <taxon>Kitasatosporales</taxon>
        <taxon>Streptomycetaceae</taxon>
        <taxon>Peterkaempfera</taxon>
    </lineage>
</organism>
<dbReference type="PANTHER" id="PTHR37017:SF11">
    <property type="entry name" value="ESTERASE_LIPASE_THIOESTERASE DOMAIN-CONTAINING PROTEIN"/>
    <property type="match status" value="1"/>
</dbReference>
<dbReference type="KEGG" id="stri:C7M71_025545"/>
<dbReference type="InterPro" id="IPR052897">
    <property type="entry name" value="Sec-Metab_Biosynth_Hydrolase"/>
</dbReference>
<feature type="chain" id="PRO_5016822621" evidence="1">
    <location>
        <begin position="36"/>
        <end position="316"/>
    </location>
</feature>
<name>A0A345T2Q5_9ACTN</name>
<dbReference type="Pfam" id="PF12697">
    <property type="entry name" value="Abhydrolase_6"/>
    <property type="match status" value="1"/>
</dbReference>
<dbReference type="Gene3D" id="3.40.50.1820">
    <property type="entry name" value="alpha/beta hydrolase"/>
    <property type="match status" value="1"/>
</dbReference>
<keyword evidence="1" id="KW-0732">Signal</keyword>
<reference evidence="4" key="1">
    <citation type="submission" date="2018-07" db="EMBL/GenBank/DDBJ databases">
        <title>Streptacidiphilus bronchialis DSM 106435 chromosome.</title>
        <authorList>
            <person name="Batra D."/>
            <person name="Gulvik C.A."/>
        </authorList>
    </citation>
    <scope>NUCLEOTIDE SEQUENCE [LARGE SCALE GENOMIC DNA]</scope>
    <source>
        <strain evidence="4">DSM 106435</strain>
    </source>
</reference>
<dbReference type="EMBL" id="CP031264">
    <property type="protein sequence ID" value="AXI80260.1"/>
    <property type="molecule type" value="Genomic_DNA"/>
</dbReference>
<evidence type="ECO:0000259" key="2">
    <source>
        <dbReference type="Pfam" id="PF12697"/>
    </source>
</evidence>
<keyword evidence="4" id="KW-1185">Reference proteome</keyword>
<dbReference type="OrthoDB" id="9814966at2"/>
<gene>
    <name evidence="3" type="ORF">C7M71_025545</name>
</gene>
<proteinExistence type="predicted"/>
<feature type="signal peptide" evidence="1">
    <location>
        <begin position="1"/>
        <end position="35"/>
    </location>
</feature>
<evidence type="ECO:0000256" key="1">
    <source>
        <dbReference type="SAM" id="SignalP"/>
    </source>
</evidence>
<feature type="domain" description="AB hydrolase-1" evidence="2">
    <location>
        <begin position="67"/>
        <end position="287"/>
    </location>
</feature>
<sequence length="316" mass="32249">MAMPTTADIRPRPRRASVLAAVLTATALAATTAGAAATASPAAAGAAARTAARTGTAAAAAAAKPTVVLVHGAFADGSSWDAVIRRLQRDGYHVIAPANPLRGLPGDSAYIASVLRTIRGPIVLVGHSYGGAVISNAAFGNTQVKALVYIAALVPDEGEVLSVLSAKFPGSQLNAALTSTPFTKPDGTTATQLSIRPDRFRAVFAAGIPAVTTAVLAATQRPISASAFADKAGPAAWKTIPSWTLVATRDRTIAPALERFEARRAHSHTIEVDSPHLAMIARPEAVTRLILTAARSGATTPGAVRVGRMGPPKKIG</sequence>
<dbReference type="SUPFAM" id="SSF53474">
    <property type="entry name" value="alpha/beta-Hydrolases"/>
    <property type="match status" value="1"/>
</dbReference>
<dbReference type="InterPro" id="IPR029058">
    <property type="entry name" value="AB_hydrolase_fold"/>
</dbReference>
<protein>
    <submittedName>
        <fullName evidence="3">Alpha/beta hydrolase</fullName>
    </submittedName>
</protein>
<dbReference type="InterPro" id="IPR000073">
    <property type="entry name" value="AB_hydrolase_1"/>
</dbReference>
<dbReference type="PANTHER" id="PTHR37017">
    <property type="entry name" value="AB HYDROLASE-1 DOMAIN-CONTAINING PROTEIN-RELATED"/>
    <property type="match status" value="1"/>
</dbReference>
<accession>A0A345T2Q5</accession>
<evidence type="ECO:0000313" key="3">
    <source>
        <dbReference type="EMBL" id="AXI80260.1"/>
    </source>
</evidence>
<evidence type="ECO:0000313" key="4">
    <source>
        <dbReference type="Proteomes" id="UP000249340"/>
    </source>
</evidence>